<comment type="subcellular location">
    <subcellularLocation>
        <location evidence="1">Membrane</location>
        <topology evidence="1">Multi-pass membrane protein</topology>
    </subcellularLocation>
</comment>
<sequence>MHDTSATIREAFEFSALLRQPSHFSRKEKVEYVESVLEILDLKELEHAIIDPGMGVELLKRVTIGVELAARPKIIFADEPTSGLDSQGAANIFNYLKRLSREGQAVLVTVHQPSVSLFRTFDKVLALSSLGEQVYFGSTNDTLPYFRDKGADPPSNVNPAEFVLGTVGAGFDGKKAGTTSDWPENWGQSREAQQLQDEIKQLRAEDTHGDELQTTHTFNSSTPLQIELVTKRMLLNQWRKPAYIYSKIWVHIIQAILIGFTFFNLGTSPVDLQSRAFGAFALIFLVNTIVNPILARFFGNRLLWNTREGPSRSYGWVALCTSFILAEIPAIILTGSVYFLLWYFLTGLPLGESAIFTFIMVMTYEVFEMTFQLVQRCRGSLFSDPGCLEILGLIIAADANIRVQCDDDDLFRFLPPPGQTCGSYAGEWAQSAHANLINPEAISESLVCPYTSGR</sequence>
<protein>
    <submittedName>
        <fullName evidence="9">ABC-2 type transporter-domain-containing protein</fullName>
    </submittedName>
</protein>
<evidence type="ECO:0000313" key="10">
    <source>
        <dbReference type="Proteomes" id="UP000193144"/>
    </source>
</evidence>
<evidence type="ECO:0000256" key="4">
    <source>
        <dbReference type="ARBA" id="ARBA00022989"/>
    </source>
</evidence>
<dbReference type="InterPro" id="IPR043926">
    <property type="entry name" value="ABCG_dom"/>
</dbReference>
<accession>A0A1Y1ZKI5</accession>
<evidence type="ECO:0000256" key="6">
    <source>
        <dbReference type="SAM" id="Phobius"/>
    </source>
</evidence>
<evidence type="ECO:0000256" key="1">
    <source>
        <dbReference type="ARBA" id="ARBA00004141"/>
    </source>
</evidence>
<keyword evidence="3 6" id="KW-0812">Transmembrane</keyword>
<gene>
    <name evidence="9" type="ORF">BCR34DRAFT_601902</name>
</gene>
<keyword evidence="4 6" id="KW-1133">Transmembrane helix</keyword>
<comment type="caution">
    <text evidence="9">The sequence shown here is derived from an EMBL/GenBank/DDBJ whole genome shotgun (WGS) entry which is preliminary data.</text>
</comment>
<feature type="transmembrane region" description="Helical" evidence="6">
    <location>
        <begin position="316"/>
        <end position="344"/>
    </location>
</feature>
<feature type="domain" description="ABC transporter family G" evidence="8">
    <location>
        <begin position="111"/>
        <end position="188"/>
    </location>
</feature>
<keyword evidence="2" id="KW-0813">Transport</keyword>
<evidence type="ECO:0000259" key="7">
    <source>
        <dbReference type="Pfam" id="PF01061"/>
    </source>
</evidence>
<reference evidence="9 10" key="1">
    <citation type="submission" date="2016-07" db="EMBL/GenBank/DDBJ databases">
        <title>Pervasive Adenine N6-methylation of Active Genes in Fungi.</title>
        <authorList>
            <consortium name="DOE Joint Genome Institute"/>
            <person name="Mondo S.J."/>
            <person name="Dannebaum R.O."/>
            <person name="Kuo R.C."/>
            <person name="Labutti K."/>
            <person name="Haridas S."/>
            <person name="Kuo A."/>
            <person name="Salamov A."/>
            <person name="Ahrendt S.R."/>
            <person name="Lipzen A."/>
            <person name="Sullivan W."/>
            <person name="Andreopoulos W.B."/>
            <person name="Clum A."/>
            <person name="Lindquist E."/>
            <person name="Daum C."/>
            <person name="Ramamoorthy G.K."/>
            <person name="Gryganskyi A."/>
            <person name="Culley D."/>
            <person name="Magnuson J.K."/>
            <person name="James T.Y."/>
            <person name="O'Malley M.A."/>
            <person name="Stajich J.E."/>
            <person name="Spatafora J.W."/>
            <person name="Visel A."/>
            <person name="Grigoriev I.V."/>
        </authorList>
    </citation>
    <scope>NUCLEOTIDE SEQUENCE [LARGE SCALE GENOMIC DNA]</scope>
    <source>
        <strain evidence="9 10">CBS 115471</strain>
    </source>
</reference>
<evidence type="ECO:0000313" key="9">
    <source>
        <dbReference type="EMBL" id="ORY10768.1"/>
    </source>
</evidence>
<evidence type="ECO:0000256" key="2">
    <source>
        <dbReference type="ARBA" id="ARBA00022448"/>
    </source>
</evidence>
<evidence type="ECO:0000256" key="5">
    <source>
        <dbReference type="ARBA" id="ARBA00023136"/>
    </source>
</evidence>
<dbReference type="PANTHER" id="PTHR19241">
    <property type="entry name" value="ATP-BINDING CASSETTE TRANSPORTER"/>
    <property type="match status" value="1"/>
</dbReference>
<dbReference type="SUPFAM" id="SSF52540">
    <property type="entry name" value="P-loop containing nucleoside triphosphate hydrolases"/>
    <property type="match status" value="1"/>
</dbReference>
<name>A0A1Y1ZKI5_9PLEO</name>
<feature type="transmembrane region" description="Helical" evidence="6">
    <location>
        <begin position="242"/>
        <end position="263"/>
    </location>
</feature>
<dbReference type="Gene3D" id="3.40.50.300">
    <property type="entry name" value="P-loop containing nucleotide triphosphate hydrolases"/>
    <property type="match status" value="1"/>
</dbReference>
<dbReference type="Pfam" id="PF01061">
    <property type="entry name" value="ABC2_membrane"/>
    <property type="match status" value="1"/>
</dbReference>
<dbReference type="Proteomes" id="UP000193144">
    <property type="component" value="Unassembled WGS sequence"/>
</dbReference>
<dbReference type="Pfam" id="PF19055">
    <property type="entry name" value="ABC2_membrane_7"/>
    <property type="match status" value="1"/>
</dbReference>
<dbReference type="EMBL" id="MCFA01000069">
    <property type="protein sequence ID" value="ORY10768.1"/>
    <property type="molecule type" value="Genomic_DNA"/>
</dbReference>
<proteinExistence type="predicted"/>
<feature type="transmembrane region" description="Helical" evidence="6">
    <location>
        <begin position="275"/>
        <end position="295"/>
    </location>
</feature>
<organism evidence="9 10">
    <name type="scientific">Clohesyomyces aquaticus</name>
    <dbReference type="NCBI Taxonomy" id="1231657"/>
    <lineage>
        <taxon>Eukaryota</taxon>
        <taxon>Fungi</taxon>
        <taxon>Dikarya</taxon>
        <taxon>Ascomycota</taxon>
        <taxon>Pezizomycotina</taxon>
        <taxon>Dothideomycetes</taxon>
        <taxon>Pleosporomycetidae</taxon>
        <taxon>Pleosporales</taxon>
        <taxon>Lindgomycetaceae</taxon>
        <taxon>Clohesyomyces</taxon>
    </lineage>
</organism>
<feature type="transmembrane region" description="Helical" evidence="6">
    <location>
        <begin position="350"/>
        <end position="367"/>
    </location>
</feature>
<keyword evidence="10" id="KW-1185">Reference proteome</keyword>
<dbReference type="InterPro" id="IPR027417">
    <property type="entry name" value="P-loop_NTPase"/>
</dbReference>
<dbReference type="AlphaFoldDB" id="A0A1Y1ZKI5"/>
<dbReference type="STRING" id="1231657.A0A1Y1ZKI5"/>
<dbReference type="InterPro" id="IPR013525">
    <property type="entry name" value="ABC2_TM"/>
</dbReference>
<keyword evidence="5 6" id="KW-0472">Membrane</keyword>
<dbReference type="OrthoDB" id="245989at2759"/>
<evidence type="ECO:0000259" key="8">
    <source>
        <dbReference type="Pfam" id="PF19055"/>
    </source>
</evidence>
<feature type="domain" description="ABC-2 type transporter transmembrane" evidence="7">
    <location>
        <begin position="225"/>
        <end position="366"/>
    </location>
</feature>
<dbReference type="GO" id="GO:0140359">
    <property type="term" value="F:ABC-type transporter activity"/>
    <property type="evidence" value="ECO:0007669"/>
    <property type="project" value="InterPro"/>
</dbReference>
<dbReference type="GO" id="GO:0016020">
    <property type="term" value="C:membrane"/>
    <property type="evidence" value="ECO:0007669"/>
    <property type="project" value="UniProtKB-SubCell"/>
</dbReference>
<evidence type="ECO:0000256" key="3">
    <source>
        <dbReference type="ARBA" id="ARBA00022692"/>
    </source>
</evidence>